<feature type="compositionally biased region" description="Polar residues" evidence="1">
    <location>
        <begin position="478"/>
        <end position="493"/>
    </location>
</feature>
<dbReference type="EMBL" id="LUCM01001400">
    <property type="protein sequence ID" value="KAA0198980.1"/>
    <property type="molecule type" value="Genomic_DNA"/>
</dbReference>
<dbReference type="InterPro" id="IPR057847">
    <property type="entry name" value="ZMIZ1/ZMIZ2_GBD-like"/>
</dbReference>
<organism evidence="3 4">
    <name type="scientific">Fasciolopsis buskii</name>
    <dbReference type="NCBI Taxonomy" id="27845"/>
    <lineage>
        <taxon>Eukaryota</taxon>
        <taxon>Metazoa</taxon>
        <taxon>Spiralia</taxon>
        <taxon>Lophotrochozoa</taxon>
        <taxon>Platyhelminthes</taxon>
        <taxon>Trematoda</taxon>
        <taxon>Digenea</taxon>
        <taxon>Plagiorchiida</taxon>
        <taxon>Echinostomata</taxon>
        <taxon>Echinostomatoidea</taxon>
        <taxon>Fasciolidae</taxon>
        <taxon>Fasciolopsis</taxon>
    </lineage>
</organism>
<gene>
    <name evidence="3" type="ORF">FBUS_09805</name>
</gene>
<reference evidence="3" key="1">
    <citation type="submission" date="2019-05" db="EMBL/GenBank/DDBJ databases">
        <title>Annotation for the trematode Fasciolopsis buski.</title>
        <authorList>
            <person name="Choi Y.-J."/>
        </authorList>
    </citation>
    <scope>NUCLEOTIDE SEQUENCE</scope>
    <source>
        <strain evidence="3">HT</strain>
        <tissue evidence="3">Whole worm</tissue>
    </source>
</reference>
<protein>
    <submittedName>
        <fullName evidence="3">Zinc finger MIZ domain-containing protein 2</fullName>
    </submittedName>
</protein>
<accession>A0A8E0VP78</accession>
<feature type="compositionally biased region" description="Low complexity" evidence="1">
    <location>
        <begin position="427"/>
        <end position="454"/>
    </location>
</feature>
<sequence length="727" mass="75373">MSSGSRDPTLSAGMSLNGPACSTGGGDPILSSSAFPMAPGQMGVTSTGMPYAPGQQVAVIPSEFDSIAATNSPLMMMTSIPASSPIPGQGGNSGLMNGSVTMNVPVGGGAPAPPPYHHHHHHHPQQQQQQPQQQHPPPPGPMINCRSSGGGGGPQNASFFGSPGPVSASMTGGTTTTAASVVHGVQMMPSMSDGIANQIQTNSMDRHFIGLPNDGNITPTGMTNTIANSSASVPPTVSTPGLNQTTTTTVPVTGKTHPGGGGAAKATTTRPKRTRAKNATGTGRGSKTNTKKTAVQPNAVTASSTPDPYALNHRLQHMNTSGVRQKPANWNMNMCPTTNFPSGGMMSPTGMPVVGCEIRTNCGSPLPFSSVPCASGPPIMRPNSGPGVSAASYGTGGPGGSMLPVPSPNDPNARLSASPRQSLYGMQPAPGSQTQHQQQPQQVQQQQQQQQPQQYFSPTASGPPVSSPNYYMAGPTAGSLTGQQQASMQQRTPPSGPPLSYPNNAPPGRPQPNSMHFQQHHSQPPGCYSTGPTGRAGCTQSSTGYPPLVAGTDNGASSCRMSSPGPATGLNSTGDTDRLVCPITNGMVWGPTQIHLGDVMQQFLPDGVYVRRFEFDLTANHLQTIVGRTDLDIVVCSHLVSEPLQVCHWPSDAVQIRFNEYLLRLDRSSVHGGQSAHKVACVKQLCRPGRNQLEIAIVGLGEDPSQPATMAKRRAAASTLEVRPFPT</sequence>
<dbReference type="OrthoDB" id="6287092at2759"/>
<keyword evidence="4" id="KW-1185">Reference proteome</keyword>
<feature type="region of interest" description="Disordered" evidence="1">
    <location>
        <begin position="83"/>
        <end position="173"/>
    </location>
</feature>
<feature type="compositionally biased region" description="Polar residues" evidence="1">
    <location>
        <begin position="285"/>
        <end position="306"/>
    </location>
</feature>
<comment type="caution">
    <text evidence="3">The sequence shown here is derived from an EMBL/GenBank/DDBJ whole genome shotgun (WGS) entry which is preliminary data.</text>
</comment>
<evidence type="ECO:0000313" key="3">
    <source>
        <dbReference type="EMBL" id="KAA0198980.1"/>
    </source>
</evidence>
<feature type="compositionally biased region" description="Pro residues" evidence="1">
    <location>
        <begin position="494"/>
        <end position="510"/>
    </location>
</feature>
<feature type="compositionally biased region" description="Low complexity" evidence="1">
    <location>
        <begin position="230"/>
        <end position="256"/>
    </location>
</feature>
<dbReference type="Pfam" id="PF25527">
    <property type="entry name" value="GBD-like_ZMIZ1_ZMIZ2"/>
    <property type="match status" value="1"/>
</dbReference>
<feature type="domain" description="ZMIZ1/ZMIZ2 GBD-like" evidence="2">
    <location>
        <begin position="608"/>
        <end position="697"/>
    </location>
</feature>
<dbReference type="AlphaFoldDB" id="A0A8E0VP78"/>
<feature type="compositionally biased region" description="Polar residues" evidence="1">
    <location>
        <begin position="1"/>
        <end position="14"/>
    </location>
</feature>
<evidence type="ECO:0000313" key="4">
    <source>
        <dbReference type="Proteomes" id="UP000728185"/>
    </source>
</evidence>
<feature type="compositionally biased region" description="Polar residues" evidence="1">
    <location>
        <begin position="511"/>
        <end position="522"/>
    </location>
</feature>
<evidence type="ECO:0000256" key="1">
    <source>
        <dbReference type="SAM" id="MobiDB-lite"/>
    </source>
</evidence>
<feature type="region of interest" description="Disordered" evidence="1">
    <location>
        <begin position="384"/>
        <end position="575"/>
    </location>
</feature>
<proteinExistence type="predicted"/>
<feature type="region of interest" description="Disordered" evidence="1">
    <location>
        <begin position="230"/>
        <end position="307"/>
    </location>
</feature>
<evidence type="ECO:0000259" key="2">
    <source>
        <dbReference type="Pfam" id="PF25527"/>
    </source>
</evidence>
<feature type="region of interest" description="Disordered" evidence="1">
    <location>
        <begin position="1"/>
        <end position="27"/>
    </location>
</feature>
<name>A0A8E0VP78_9TREM</name>
<dbReference type="Proteomes" id="UP000728185">
    <property type="component" value="Unassembled WGS sequence"/>
</dbReference>